<proteinExistence type="predicted"/>
<accession>A0A8S0YX95</accession>
<organism evidence="1 2">
    <name type="scientific">Arctia plantaginis</name>
    <name type="common">Wood tiger moth</name>
    <name type="synonym">Phalaena plantaginis</name>
    <dbReference type="NCBI Taxonomy" id="874455"/>
    <lineage>
        <taxon>Eukaryota</taxon>
        <taxon>Metazoa</taxon>
        <taxon>Ecdysozoa</taxon>
        <taxon>Arthropoda</taxon>
        <taxon>Hexapoda</taxon>
        <taxon>Insecta</taxon>
        <taxon>Pterygota</taxon>
        <taxon>Neoptera</taxon>
        <taxon>Endopterygota</taxon>
        <taxon>Lepidoptera</taxon>
        <taxon>Glossata</taxon>
        <taxon>Ditrysia</taxon>
        <taxon>Noctuoidea</taxon>
        <taxon>Erebidae</taxon>
        <taxon>Arctiinae</taxon>
        <taxon>Arctia</taxon>
    </lineage>
</organism>
<dbReference type="AlphaFoldDB" id="A0A8S0YX95"/>
<keyword evidence="2" id="KW-1185">Reference proteome</keyword>
<protein>
    <submittedName>
        <fullName evidence="1">Uncharacterized protein</fullName>
    </submittedName>
</protein>
<dbReference type="EMBL" id="CADEBC010000159">
    <property type="protein sequence ID" value="CAB3224685.1"/>
    <property type="molecule type" value="Genomic_DNA"/>
</dbReference>
<reference evidence="1 2" key="1">
    <citation type="submission" date="2020-04" db="EMBL/GenBank/DDBJ databases">
        <authorList>
            <person name="Wallbank WR R."/>
            <person name="Pardo Diaz C."/>
            <person name="Kozak K."/>
            <person name="Martin S."/>
            <person name="Jiggins C."/>
            <person name="Moest M."/>
            <person name="Warren A I."/>
            <person name="Byers J.R.P. K."/>
            <person name="Montejo-Kovacevich G."/>
            <person name="Yen C E."/>
        </authorList>
    </citation>
    <scope>NUCLEOTIDE SEQUENCE [LARGE SCALE GENOMIC DNA]</scope>
</reference>
<comment type="caution">
    <text evidence="1">The sequence shown here is derived from an EMBL/GenBank/DDBJ whole genome shotgun (WGS) entry which is preliminary data.</text>
</comment>
<gene>
    <name evidence="1" type="ORF">APLA_LOCUS2153</name>
</gene>
<dbReference type="Proteomes" id="UP000494106">
    <property type="component" value="Unassembled WGS sequence"/>
</dbReference>
<sequence length="78" mass="8098">MLPRDGEISFTGAKPQAKWGGRAAAGGIDSNMASGRMLRATASATGVVRQEQSRVPPYSLPASLIASPVNSVSTQFHV</sequence>
<name>A0A8S0YX95_ARCPL</name>
<evidence type="ECO:0000313" key="2">
    <source>
        <dbReference type="Proteomes" id="UP000494106"/>
    </source>
</evidence>
<evidence type="ECO:0000313" key="1">
    <source>
        <dbReference type="EMBL" id="CAB3224685.1"/>
    </source>
</evidence>